<dbReference type="AlphaFoldDB" id="A0A3E0WSE9"/>
<sequence length="95" mass="11239">MLIIEQLTIKYIGFGKKILNITCKFSIIGNLIMVTKSFLKLFTWFLTKKFQINKRCELRGDKSFIIVKNELDKYLFEVCHTFVIAFPSFLYENSL</sequence>
<accession>A0A3E0WSE9</accession>
<evidence type="ECO:0000313" key="1">
    <source>
        <dbReference type="EMBL" id="RFA35778.1"/>
    </source>
</evidence>
<gene>
    <name evidence="1" type="ORF">CAI16_06895</name>
</gene>
<reference evidence="1 2" key="1">
    <citation type="submission" date="2017-05" db="EMBL/GenBank/DDBJ databases">
        <title>Virgibacillus sp. AK90 isolated from a saltern of Kakinada, India.</title>
        <authorList>
            <person name="Gupta V."/>
            <person name="Sidhu C."/>
            <person name="Korpole S."/>
            <person name="Pinnaka A.K."/>
        </authorList>
    </citation>
    <scope>NUCLEOTIDE SEQUENCE [LARGE SCALE GENOMIC DNA]</scope>
    <source>
        <strain evidence="1 2">AK90</strain>
    </source>
</reference>
<dbReference type="EMBL" id="NFZX01000010">
    <property type="protein sequence ID" value="RFA35778.1"/>
    <property type="molecule type" value="Genomic_DNA"/>
</dbReference>
<dbReference type="Proteomes" id="UP000256488">
    <property type="component" value="Unassembled WGS sequence"/>
</dbReference>
<organism evidence="1 2">
    <name type="scientific">Virgibacillus dokdonensis</name>
    <dbReference type="NCBI Taxonomy" id="302167"/>
    <lineage>
        <taxon>Bacteria</taxon>
        <taxon>Bacillati</taxon>
        <taxon>Bacillota</taxon>
        <taxon>Bacilli</taxon>
        <taxon>Bacillales</taxon>
        <taxon>Bacillaceae</taxon>
        <taxon>Virgibacillus</taxon>
    </lineage>
</organism>
<proteinExistence type="predicted"/>
<evidence type="ECO:0000313" key="2">
    <source>
        <dbReference type="Proteomes" id="UP000256488"/>
    </source>
</evidence>
<name>A0A3E0WSE9_9BACI</name>
<comment type="caution">
    <text evidence="1">The sequence shown here is derived from an EMBL/GenBank/DDBJ whole genome shotgun (WGS) entry which is preliminary data.</text>
</comment>
<protein>
    <submittedName>
        <fullName evidence="1">Uncharacterized protein</fullName>
    </submittedName>
</protein>